<accession>A0A975BIX0</accession>
<keyword evidence="4" id="KW-1185">Reference proteome</keyword>
<feature type="domain" description="Transglycosylase SLT" evidence="2">
    <location>
        <begin position="216"/>
        <end position="315"/>
    </location>
</feature>
<reference evidence="3" key="1">
    <citation type="journal article" date="2021" name="Microb. Physiol.">
        <title>Proteogenomic Insights into the Physiology of Marine, Sulfate-Reducing, Filamentous Desulfonema limicola and Desulfonema magnum.</title>
        <authorList>
            <person name="Schnaars V."/>
            <person name="Wohlbrand L."/>
            <person name="Scheve S."/>
            <person name="Hinrichs C."/>
            <person name="Reinhardt R."/>
            <person name="Rabus R."/>
        </authorList>
    </citation>
    <scope>NUCLEOTIDE SEQUENCE</scope>
    <source>
        <strain evidence="3">4be13</strain>
    </source>
</reference>
<proteinExistence type="inferred from homology"/>
<dbReference type="GO" id="GO:0000270">
    <property type="term" value="P:peptidoglycan metabolic process"/>
    <property type="evidence" value="ECO:0007669"/>
    <property type="project" value="InterPro"/>
</dbReference>
<dbReference type="InterPro" id="IPR000189">
    <property type="entry name" value="Transglyc_AS"/>
</dbReference>
<protein>
    <submittedName>
        <fullName evidence="3">Lytic transglycosylase SLT domain-containing protein</fullName>
    </submittedName>
</protein>
<dbReference type="PROSITE" id="PS00922">
    <property type="entry name" value="TRANSGLYCOSYLASE"/>
    <property type="match status" value="1"/>
</dbReference>
<comment type="similarity">
    <text evidence="1">Belongs to the transglycosylase Slt family.</text>
</comment>
<dbReference type="Proteomes" id="UP000663722">
    <property type="component" value="Chromosome"/>
</dbReference>
<evidence type="ECO:0000313" key="3">
    <source>
        <dbReference type="EMBL" id="QTA86539.1"/>
    </source>
</evidence>
<dbReference type="PANTHER" id="PTHR37423:SF2">
    <property type="entry name" value="MEMBRANE-BOUND LYTIC MUREIN TRANSGLYCOSYLASE C"/>
    <property type="match status" value="1"/>
</dbReference>
<dbReference type="PANTHER" id="PTHR37423">
    <property type="entry name" value="SOLUBLE LYTIC MUREIN TRANSGLYCOSYLASE-RELATED"/>
    <property type="match status" value="1"/>
</dbReference>
<dbReference type="EMBL" id="CP061800">
    <property type="protein sequence ID" value="QTA86539.1"/>
    <property type="molecule type" value="Genomic_DNA"/>
</dbReference>
<name>A0A975BIX0_9BACT</name>
<dbReference type="CDD" id="cd00254">
    <property type="entry name" value="LT-like"/>
    <property type="match status" value="1"/>
</dbReference>
<dbReference type="InterPro" id="IPR008258">
    <property type="entry name" value="Transglycosylase_SLT_dom_1"/>
</dbReference>
<dbReference type="GO" id="GO:0016020">
    <property type="term" value="C:membrane"/>
    <property type="evidence" value="ECO:0007669"/>
    <property type="project" value="InterPro"/>
</dbReference>
<dbReference type="AlphaFoldDB" id="A0A975BIX0"/>
<sequence>MCIPGHSISKFRGRSFRVISMKSVCFFFLMLLVVMCVSCSHLDTLEGRLTNDVNFLLEEKLLDGQVARWSDQDQPHIERNLAVFMTCSEEGKLCRYYYTLIVENGRAKPKVFGMACRNYKNNWEPVNWDKNQNPYLHKLIRSRFYELCNLSLDAPPVTYVSSKPKIYSRPKTSLTYPSPKTLARPSSGSPTCRLPSVLLKSVKKAERRHNLPLRQMIENEAEEKNLNPVLVHSVVKQESNYNPKARSPAGAMGLMQLMPGTAGDLGVNPRDPYQNLDGGTRYLRQQLNKPGIKGNIALALAAYNAGYGKVKKYGYRVPPYKETRNYVKRIMSFFKSQ</sequence>
<dbReference type="SUPFAM" id="SSF53955">
    <property type="entry name" value="Lysozyme-like"/>
    <property type="match status" value="1"/>
</dbReference>
<dbReference type="GO" id="GO:0008933">
    <property type="term" value="F:peptidoglycan lytic transglycosylase activity"/>
    <property type="evidence" value="ECO:0007669"/>
    <property type="project" value="InterPro"/>
</dbReference>
<gene>
    <name evidence="3" type="ORF">dnm_025630</name>
</gene>
<dbReference type="Gene3D" id="1.10.530.10">
    <property type="match status" value="1"/>
</dbReference>
<dbReference type="InterPro" id="IPR023346">
    <property type="entry name" value="Lysozyme-like_dom_sf"/>
</dbReference>
<dbReference type="KEGG" id="dmm:dnm_025630"/>
<evidence type="ECO:0000259" key="2">
    <source>
        <dbReference type="Pfam" id="PF01464"/>
    </source>
</evidence>
<evidence type="ECO:0000256" key="1">
    <source>
        <dbReference type="ARBA" id="ARBA00007734"/>
    </source>
</evidence>
<organism evidence="3 4">
    <name type="scientific">Desulfonema magnum</name>
    <dbReference type="NCBI Taxonomy" id="45655"/>
    <lineage>
        <taxon>Bacteria</taxon>
        <taxon>Pseudomonadati</taxon>
        <taxon>Thermodesulfobacteriota</taxon>
        <taxon>Desulfobacteria</taxon>
        <taxon>Desulfobacterales</taxon>
        <taxon>Desulfococcaceae</taxon>
        <taxon>Desulfonema</taxon>
    </lineage>
</organism>
<dbReference type="Pfam" id="PF01464">
    <property type="entry name" value="SLT"/>
    <property type="match status" value="1"/>
</dbReference>
<evidence type="ECO:0000313" key="4">
    <source>
        <dbReference type="Proteomes" id="UP000663722"/>
    </source>
</evidence>